<dbReference type="RefSeq" id="WP_075444810.1">
    <property type="nucleotide sequence ID" value="NZ_FOQK01000020.1"/>
</dbReference>
<dbReference type="AlphaFoldDB" id="A0A1I3G775"/>
<sequence>MKKCLGIVLGAAIWGALLYVQGTPVIDEQIAEDVVRSVHPDTAFCETERIGAGDTESFHVAYVTADMHQGEVTFAKDGHVLLAEE</sequence>
<dbReference type="OrthoDB" id="1666713at2"/>
<evidence type="ECO:0000313" key="2">
    <source>
        <dbReference type="Proteomes" id="UP000183639"/>
    </source>
</evidence>
<name>A0A1I3G775_SELRU</name>
<organism evidence="1 2">
    <name type="scientific">Selenomonas ruminantium</name>
    <dbReference type="NCBI Taxonomy" id="971"/>
    <lineage>
        <taxon>Bacteria</taxon>
        <taxon>Bacillati</taxon>
        <taxon>Bacillota</taxon>
        <taxon>Negativicutes</taxon>
        <taxon>Selenomonadales</taxon>
        <taxon>Selenomonadaceae</taxon>
        <taxon>Selenomonas</taxon>
    </lineage>
</organism>
<proteinExistence type="predicted"/>
<reference evidence="1 2" key="1">
    <citation type="submission" date="2016-10" db="EMBL/GenBank/DDBJ databases">
        <authorList>
            <person name="de Groot N.N."/>
        </authorList>
    </citation>
    <scope>NUCLEOTIDE SEQUENCE [LARGE SCALE GENOMIC DNA]</scope>
    <source>
        <strain evidence="1 2">Z108</strain>
    </source>
</reference>
<protein>
    <submittedName>
        <fullName evidence="1">Uncharacterized protein</fullName>
    </submittedName>
</protein>
<dbReference type="EMBL" id="FOQK01000020">
    <property type="protein sequence ID" value="SFI19365.1"/>
    <property type="molecule type" value="Genomic_DNA"/>
</dbReference>
<accession>A0A1I3G775</accession>
<evidence type="ECO:0000313" key="1">
    <source>
        <dbReference type="EMBL" id="SFI19365.1"/>
    </source>
</evidence>
<gene>
    <name evidence="1" type="ORF">SAMN04487861_12047</name>
</gene>
<dbReference type="Proteomes" id="UP000183639">
    <property type="component" value="Unassembled WGS sequence"/>
</dbReference>